<proteinExistence type="predicted"/>
<name>A0ABN9T610_9DINO</name>
<dbReference type="EMBL" id="CAUYUJ010014383">
    <property type="protein sequence ID" value="CAK0840493.1"/>
    <property type="molecule type" value="Genomic_DNA"/>
</dbReference>
<evidence type="ECO:0000313" key="3">
    <source>
        <dbReference type="EMBL" id="CAK0840493.1"/>
    </source>
</evidence>
<gene>
    <name evidence="3" type="ORF">PCOR1329_LOCUS35925</name>
</gene>
<dbReference type="SUPFAM" id="SSF53335">
    <property type="entry name" value="S-adenosyl-L-methionine-dependent methyltransferases"/>
    <property type="match status" value="1"/>
</dbReference>
<sequence>MFKPCLEYIEKNLPQLVAYEMVPNVVSDQHKWIVTAIRNKLKALNYKLEMKIVRCWQHGIPQHRARLFLIACHGEWKHPFKWPKPVPLKRKLDEIIGASPHDNPKNFPPKEEGKAAMRRRQNVKRKYVEHLENKVNPAKVMAISDIGCSTNRCNVSVKLTERGLFPCITKNRAQSRDYWCSLRGRRVYLSELFELTGIDANLREMIKGGVESVSPSQMGFMLGNSIPINMVERVLRVALFSSGLVSRRLVDNYKPAKQSASVISRRTQKKTTPPADQACDALAASSSAGLPQAELIGLSGEYSQKLQTWLEAILSHDILKNAMQTSGLKSRDLDPNCPQDGPVATPLSIDALKNKLEGSSETVDDPIIVAAGAIPFFWMNPLATPTPGVMVDEGDVGRLRARDYPAGGRPPQKLRTMAIAQTDLDTDNWGTTRALHVVSPLEKLHAPIKQCFVEIQQKTMTDARAREWLKLFVNCPVDVWRLNPADVSTHSFTLREDTKGEAFAASWTTLQKVQMVIRETWAVKNASSNKKGPSVSQMEEHFLLKVKLAQKSEKLSASFIDAAMSVKDRILANKAVSNAVLRLDSLYKNNGGPTGAIYKFQVVMNRCKTEHNIEWFYNWALDALRMGHIELSDCSGTKLNMWGCDLANMKLRCLDYFLNRWAHAAAFTPEEIAFCRKTFASHVSFRSAFTNYPGEQPNDNSFLFVDGEGKKRPKSFRMAVTLWEKIIYGSECDGSLRQAAKYNKTPEELLDNQSFEEE</sequence>
<evidence type="ECO:0000256" key="2">
    <source>
        <dbReference type="ARBA" id="ARBA00022679"/>
    </source>
</evidence>
<dbReference type="InterPro" id="IPR029063">
    <property type="entry name" value="SAM-dependent_MTases_sf"/>
</dbReference>
<organism evidence="3 4">
    <name type="scientific">Prorocentrum cordatum</name>
    <dbReference type="NCBI Taxonomy" id="2364126"/>
    <lineage>
        <taxon>Eukaryota</taxon>
        <taxon>Sar</taxon>
        <taxon>Alveolata</taxon>
        <taxon>Dinophyceae</taxon>
        <taxon>Prorocentrales</taxon>
        <taxon>Prorocentraceae</taxon>
        <taxon>Prorocentrum</taxon>
    </lineage>
</organism>
<evidence type="ECO:0000256" key="1">
    <source>
        <dbReference type="ARBA" id="ARBA00022603"/>
    </source>
</evidence>
<keyword evidence="2" id="KW-0808">Transferase</keyword>
<dbReference type="Gene3D" id="3.40.50.150">
    <property type="entry name" value="Vaccinia Virus protein VP39"/>
    <property type="match status" value="1"/>
</dbReference>
<accession>A0ABN9T610</accession>
<evidence type="ECO:0008006" key="5">
    <source>
        <dbReference type="Google" id="ProtNLM"/>
    </source>
</evidence>
<keyword evidence="1" id="KW-0489">Methyltransferase</keyword>
<protein>
    <recommendedName>
        <fullName evidence="5">DNA (cytosine-5-)-methyltransferase</fullName>
    </recommendedName>
</protein>
<evidence type="ECO:0000313" key="4">
    <source>
        <dbReference type="Proteomes" id="UP001189429"/>
    </source>
</evidence>
<feature type="non-terminal residue" evidence="3">
    <location>
        <position position="758"/>
    </location>
</feature>
<dbReference type="InterPro" id="IPR001525">
    <property type="entry name" value="C5_MeTfrase"/>
</dbReference>
<dbReference type="Proteomes" id="UP001189429">
    <property type="component" value="Unassembled WGS sequence"/>
</dbReference>
<dbReference type="Pfam" id="PF00145">
    <property type="entry name" value="DNA_methylase"/>
    <property type="match status" value="1"/>
</dbReference>
<comment type="caution">
    <text evidence="3">The sequence shown here is derived from an EMBL/GenBank/DDBJ whole genome shotgun (WGS) entry which is preliminary data.</text>
</comment>
<reference evidence="3" key="1">
    <citation type="submission" date="2023-10" db="EMBL/GenBank/DDBJ databases">
        <authorList>
            <person name="Chen Y."/>
            <person name="Shah S."/>
            <person name="Dougan E. K."/>
            <person name="Thang M."/>
            <person name="Chan C."/>
        </authorList>
    </citation>
    <scope>NUCLEOTIDE SEQUENCE [LARGE SCALE GENOMIC DNA]</scope>
</reference>
<keyword evidence="4" id="KW-1185">Reference proteome</keyword>